<evidence type="ECO:0000256" key="2">
    <source>
        <dbReference type="ARBA" id="ARBA00023002"/>
    </source>
</evidence>
<keyword evidence="2" id="KW-0560">Oxidoreductase</keyword>
<reference evidence="4" key="1">
    <citation type="journal article" date="2014" name="Int. J. Syst. Evol. Microbiol.">
        <title>Complete genome sequence of Corynebacterium casei LMG S-19264T (=DSM 44701T), isolated from a smear-ripened cheese.</title>
        <authorList>
            <consortium name="US DOE Joint Genome Institute (JGI-PGF)"/>
            <person name="Walter F."/>
            <person name="Albersmeier A."/>
            <person name="Kalinowski J."/>
            <person name="Ruckert C."/>
        </authorList>
    </citation>
    <scope>NUCLEOTIDE SEQUENCE</scope>
    <source>
        <strain evidence="4">CCM 7897</strain>
    </source>
</reference>
<dbReference type="AlphaFoldDB" id="A0A917BME2"/>
<evidence type="ECO:0000256" key="1">
    <source>
        <dbReference type="ARBA" id="ARBA00008898"/>
    </source>
</evidence>
<comment type="similarity">
    <text evidence="1">Belongs to the non-flavoprotein flavin reductase family.</text>
</comment>
<evidence type="ECO:0000259" key="3">
    <source>
        <dbReference type="SMART" id="SM00903"/>
    </source>
</evidence>
<dbReference type="PANTHER" id="PTHR30466">
    <property type="entry name" value="FLAVIN REDUCTASE"/>
    <property type="match status" value="1"/>
</dbReference>
<evidence type="ECO:0000313" key="5">
    <source>
        <dbReference type="Proteomes" id="UP000606044"/>
    </source>
</evidence>
<dbReference type="InterPro" id="IPR050268">
    <property type="entry name" value="NADH-dep_flavin_reductase"/>
</dbReference>
<dbReference type="RefSeq" id="WP_188574997.1">
    <property type="nucleotide sequence ID" value="NZ_BMCT01000001.1"/>
</dbReference>
<comment type="caution">
    <text evidence="4">The sequence shown here is derived from an EMBL/GenBank/DDBJ whole genome shotgun (WGS) entry which is preliminary data.</text>
</comment>
<keyword evidence="5" id="KW-1185">Reference proteome</keyword>
<dbReference type="PANTHER" id="PTHR30466:SF11">
    <property type="entry name" value="FLAVIN-DEPENDENT MONOOXYGENASE, REDUCTASE SUBUNIT HSAB"/>
    <property type="match status" value="1"/>
</dbReference>
<reference evidence="4" key="2">
    <citation type="submission" date="2020-09" db="EMBL/GenBank/DDBJ databases">
        <authorList>
            <person name="Sun Q."/>
            <person name="Sedlacek I."/>
        </authorList>
    </citation>
    <scope>NUCLEOTIDE SEQUENCE</scope>
    <source>
        <strain evidence="4">CCM 7897</strain>
    </source>
</reference>
<dbReference type="InterPro" id="IPR012349">
    <property type="entry name" value="Split_barrel_FMN-bd"/>
</dbReference>
<dbReference type="Proteomes" id="UP000606044">
    <property type="component" value="Unassembled WGS sequence"/>
</dbReference>
<proteinExistence type="inferred from homology"/>
<evidence type="ECO:0000313" key="4">
    <source>
        <dbReference type="EMBL" id="GGF48296.1"/>
    </source>
</evidence>
<organism evidence="4 5">
    <name type="scientific">Azorhizobium oxalatiphilum</name>
    <dbReference type="NCBI Taxonomy" id="980631"/>
    <lineage>
        <taxon>Bacteria</taxon>
        <taxon>Pseudomonadati</taxon>
        <taxon>Pseudomonadota</taxon>
        <taxon>Alphaproteobacteria</taxon>
        <taxon>Hyphomicrobiales</taxon>
        <taxon>Xanthobacteraceae</taxon>
        <taxon>Azorhizobium</taxon>
    </lineage>
</organism>
<dbReference type="SUPFAM" id="SSF50475">
    <property type="entry name" value="FMN-binding split barrel"/>
    <property type="match status" value="1"/>
</dbReference>
<dbReference type="GO" id="GO:0010181">
    <property type="term" value="F:FMN binding"/>
    <property type="evidence" value="ECO:0007669"/>
    <property type="project" value="InterPro"/>
</dbReference>
<dbReference type="Pfam" id="PF01613">
    <property type="entry name" value="Flavin_Reduct"/>
    <property type="match status" value="1"/>
</dbReference>
<accession>A0A917BME2</accession>
<dbReference type="SMART" id="SM00903">
    <property type="entry name" value="Flavin_Reduct"/>
    <property type="match status" value="1"/>
</dbReference>
<dbReference type="GO" id="GO:0042602">
    <property type="term" value="F:riboflavin reductase (NADPH) activity"/>
    <property type="evidence" value="ECO:0007669"/>
    <property type="project" value="TreeGrafter"/>
</dbReference>
<feature type="domain" description="Flavin reductase like" evidence="3">
    <location>
        <begin position="18"/>
        <end position="165"/>
    </location>
</feature>
<dbReference type="InterPro" id="IPR002563">
    <property type="entry name" value="Flavin_Rdtase-like_dom"/>
</dbReference>
<dbReference type="Gene3D" id="2.30.110.10">
    <property type="entry name" value="Electron Transport, Fmn-binding Protein, Chain A"/>
    <property type="match status" value="1"/>
</dbReference>
<name>A0A917BME2_9HYPH</name>
<dbReference type="EMBL" id="BMCT01000001">
    <property type="protein sequence ID" value="GGF48296.1"/>
    <property type="molecule type" value="Genomic_DNA"/>
</dbReference>
<gene>
    <name evidence="4" type="ORF">GCM10007301_04470</name>
</gene>
<sequence length="168" mass="18080">MQSDSPLVTVSEGYRAAMRHLAGAVSVFTTGTAPARTGLTASSLTSFAVDPPTLLICINKASSVRDGLLAGAPFVVNVLADGQREVAERFAGMKGLHGEERFADGRWGQLVTGAPVLEDALASFDCELEEVIERHSHMIVLGRVVATRLSEQARPLLYWARGFRKLEL</sequence>
<protein>
    <submittedName>
        <fullName evidence="4">Oxidoreductase</fullName>
    </submittedName>
</protein>